<evidence type="ECO:0000313" key="2">
    <source>
        <dbReference type="EMBL" id="ACN33738.1"/>
    </source>
</evidence>
<organism evidence="2">
    <name type="scientific">Zea mays</name>
    <name type="common">Maize</name>
    <dbReference type="NCBI Taxonomy" id="4577"/>
    <lineage>
        <taxon>Eukaryota</taxon>
        <taxon>Viridiplantae</taxon>
        <taxon>Streptophyta</taxon>
        <taxon>Embryophyta</taxon>
        <taxon>Tracheophyta</taxon>
        <taxon>Spermatophyta</taxon>
        <taxon>Magnoliopsida</taxon>
        <taxon>Liliopsida</taxon>
        <taxon>Poales</taxon>
        <taxon>Poaceae</taxon>
        <taxon>PACMAD clade</taxon>
        <taxon>Panicoideae</taxon>
        <taxon>Andropogonodae</taxon>
        <taxon>Andropogoneae</taxon>
        <taxon>Tripsacinae</taxon>
        <taxon>Zea</taxon>
    </lineage>
</organism>
<dbReference type="AlphaFoldDB" id="C0PEX2"/>
<proteinExistence type="evidence at transcript level"/>
<protein>
    <submittedName>
        <fullName evidence="2">Uncharacterized protein</fullName>
    </submittedName>
</protein>
<dbReference type="EMBL" id="BT066841">
    <property type="protein sequence ID" value="ACN33738.1"/>
    <property type="molecule type" value="mRNA"/>
</dbReference>
<reference evidence="2" key="1">
    <citation type="journal article" date="2009" name="PLoS Genet.">
        <title>Sequencing, mapping, and analysis of 27,455 maize full-length cDNAs.</title>
        <authorList>
            <person name="Soderlund C."/>
            <person name="Descour A."/>
            <person name="Kudrna D."/>
            <person name="Bomhoff M."/>
            <person name="Boyd L."/>
            <person name="Currie J."/>
            <person name="Angelova A."/>
            <person name="Collura K."/>
            <person name="Wissotski M."/>
            <person name="Ashley E."/>
            <person name="Morrow D."/>
            <person name="Fernandes J."/>
            <person name="Walbot V."/>
            <person name="Yu Y."/>
        </authorList>
    </citation>
    <scope>NUCLEOTIDE SEQUENCE</scope>
    <source>
        <strain evidence="2">B73</strain>
    </source>
</reference>
<evidence type="ECO:0000256" key="1">
    <source>
        <dbReference type="SAM" id="Phobius"/>
    </source>
</evidence>
<keyword evidence="1" id="KW-0472">Membrane</keyword>
<keyword evidence="1" id="KW-0812">Transmembrane</keyword>
<name>C0PEX2_MAIZE</name>
<keyword evidence="1" id="KW-1133">Transmembrane helix</keyword>
<accession>C0PEX2</accession>
<feature type="transmembrane region" description="Helical" evidence="1">
    <location>
        <begin position="26"/>
        <end position="49"/>
    </location>
</feature>
<sequence>MPHGLSLFFFASLELSRKIPWCSWPFLVTLILISSLMYSIPLFCVNVCMRCVIIYGIEYGGLKRGCSSLCVFFPLINAWIQSLD</sequence>
<dbReference type="HOGENOM" id="CLU_2530821_0_0_1"/>